<evidence type="ECO:0000313" key="1">
    <source>
        <dbReference type="EMBL" id="VEL35640.1"/>
    </source>
</evidence>
<keyword evidence="2" id="KW-1185">Reference proteome</keyword>
<evidence type="ECO:0000313" key="2">
    <source>
        <dbReference type="Proteomes" id="UP000784294"/>
    </source>
</evidence>
<proteinExistence type="predicted"/>
<dbReference type="AlphaFoldDB" id="A0A3S5C4X1"/>
<dbReference type="Proteomes" id="UP000784294">
    <property type="component" value="Unassembled WGS sequence"/>
</dbReference>
<accession>A0A3S5C4X1</accession>
<organism evidence="1 2">
    <name type="scientific">Protopolystoma xenopodis</name>
    <dbReference type="NCBI Taxonomy" id="117903"/>
    <lineage>
        <taxon>Eukaryota</taxon>
        <taxon>Metazoa</taxon>
        <taxon>Spiralia</taxon>
        <taxon>Lophotrochozoa</taxon>
        <taxon>Platyhelminthes</taxon>
        <taxon>Monogenea</taxon>
        <taxon>Polyopisthocotylea</taxon>
        <taxon>Polystomatidea</taxon>
        <taxon>Polystomatidae</taxon>
        <taxon>Protopolystoma</taxon>
    </lineage>
</organism>
<comment type="caution">
    <text evidence="1">The sequence shown here is derived from an EMBL/GenBank/DDBJ whole genome shotgun (WGS) entry which is preliminary data.</text>
</comment>
<reference evidence="1" key="1">
    <citation type="submission" date="2018-11" db="EMBL/GenBank/DDBJ databases">
        <authorList>
            <consortium name="Pathogen Informatics"/>
        </authorList>
    </citation>
    <scope>NUCLEOTIDE SEQUENCE</scope>
</reference>
<sequence length="218" mass="23985">MCTTISDLFVSMLLQIAEFDAINSREIKFLRILALRRQTVKSVFFSFVITLIFHFLNVSDHALPGFWAGVLYQTAESVYHLVAPDLRQMVAQILDLRFGNVGAVLRAAATGERLSFTYSTGRGKGDKILDVACPHSIRDFQTIRTAGVGVSGSIVEPTHHIKINAASVKVTGKDATNLSGLAWLDRVSLLGTSASADQVHPHLAYSAMDIRRYVHVKK</sequence>
<protein>
    <submittedName>
        <fullName evidence="1">Uncharacterized protein</fullName>
    </submittedName>
</protein>
<dbReference type="EMBL" id="CAAALY010250309">
    <property type="protein sequence ID" value="VEL35640.1"/>
    <property type="molecule type" value="Genomic_DNA"/>
</dbReference>
<name>A0A3S5C4X1_9PLAT</name>
<gene>
    <name evidence="1" type="ORF">PXEA_LOCUS29080</name>
</gene>
<feature type="non-terminal residue" evidence="1">
    <location>
        <position position="1"/>
    </location>
</feature>